<protein>
    <submittedName>
        <fullName evidence="2">Diguanylate cyclase domain-containing protein</fullName>
        <ecNumber evidence="2">2.7.7.65</ecNumber>
    </submittedName>
</protein>
<dbReference type="RefSeq" id="WP_382406388.1">
    <property type="nucleotide sequence ID" value="NZ_JBHSGU010000002.1"/>
</dbReference>
<dbReference type="InterPro" id="IPR000160">
    <property type="entry name" value="GGDEF_dom"/>
</dbReference>
<dbReference type="EMBL" id="JBHSGU010000002">
    <property type="protein sequence ID" value="MFC4699650.1"/>
    <property type="molecule type" value="Genomic_DNA"/>
</dbReference>
<gene>
    <name evidence="2" type="ORF">ACFO4O_05705</name>
</gene>
<keyword evidence="3" id="KW-1185">Reference proteome</keyword>
<dbReference type="PANTHER" id="PTHR43102">
    <property type="entry name" value="SLR1143 PROTEIN"/>
    <property type="match status" value="1"/>
</dbReference>
<dbReference type="Gene3D" id="3.30.70.270">
    <property type="match status" value="1"/>
</dbReference>
<accession>A0ABV9LUX4</accession>
<comment type="caution">
    <text evidence="2">The sequence shown here is derived from an EMBL/GenBank/DDBJ whole genome shotgun (WGS) entry which is preliminary data.</text>
</comment>
<dbReference type="Gene3D" id="3.30.450.40">
    <property type="match status" value="1"/>
</dbReference>
<reference evidence="3" key="1">
    <citation type="journal article" date="2019" name="Int. J. Syst. Evol. Microbiol.">
        <title>The Global Catalogue of Microorganisms (GCM) 10K type strain sequencing project: providing services to taxonomists for standard genome sequencing and annotation.</title>
        <authorList>
            <consortium name="The Broad Institute Genomics Platform"/>
            <consortium name="The Broad Institute Genome Sequencing Center for Infectious Disease"/>
            <person name="Wu L."/>
            <person name="Ma J."/>
        </authorList>
    </citation>
    <scope>NUCLEOTIDE SEQUENCE [LARGE SCALE GENOMIC DNA]</scope>
    <source>
        <strain evidence="3">KACC 12507</strain>
    </source>
</reference>
<name>A0ABV9LUX4_9ALTE</name>
<organism evidence="2 3">
    <name type="scientific">Glaciecola siphonariae</name>
    <dbReference type="NCBI Taxonomy" id="521012"/>
    <lineage>
        <taxon>Bacteria</taxon>
        <taxon>Pseudomonadati</taxon>
        <taxon>Pseudomonadota</taxon>
        <taxon>Gammaproteobacteria</taxon>
        <taxon>Alteromonadales</taxon>
        <taxon>Alteromonadaceae</taxon>
        <taxon>Glaciecola</taxon>
    </lineage>
</organism>
<evidence type="ECO:0000313" key="2">
    <source>
        <dbReference type="EMBL" id="MFC4699650.1"/>
    </source>
</evidence>
<dbReference type="InterPro" id="IPR029787">
    <property type="entry name" value="Nucleotide_cyclase"/>
</dbReference>
<evidence type="ECO:0000313" key="3">
    <source>
        <dbReference type="Proteomes" id="UP001595897"/>
    </source>
</evidence>
<dbReference type="Pfam" id="PF01590">
    <property type="entry name" value="GAF"/>
    <property type="match status" value="1"/>
</dbReference>
<evidence type="ECO:0000259" key="1">
    <source>
        <dbReference type="PROSITE" id="PS50887"/>
    </source>
</evidence>
<dbReference type="SMART" id="SM00065">
    <property type="entry name" value="GAF"/>
    <property type="match status" value="1"/>
</dbReference>
<dbReference type="PROSITE" id="PS50887">
    <property type="entry name" value="GGDEF"/>
    <property type="match status" value="1"/>
</dbReference>
<keyword evidence="2" id="KW-0548">Nucleotidyltransferase</keyword>
<dbReference type="PANTHER" id="PTHR43102:SF2">
    <property type="entry name" value="GAF DOMAIN-CONTAINING PROTEIN"/>
    <property type="match status" value="1"/>
</dbReference>
<feature type="domain" description="GGDEF" evidence="1">
    <location>
        <begin position="190"/>
        <end position="297"/>
    </location>
</feature>
<dbReference type="InterPro" id="IPR003018">
    <property type="entry name" value="GAF"/>
</dbReference>
<dbReference type="GO" id="GO:0052621">
    <property type="term" value="F:diguanylate cyclase activity"/>
    <property type="evidence" value="ECO:0007669"/>
    <property type="project" value="UniProtKB-EC"/>
</dbReference>
<dbReference type="SUPFAM" id="SSF55781">
    <property type="entry name" value="GAF domain-like"/>
    <property type="match status" value="1"/>
</dbReference>
<proteinExistence type="predicted"/>
<keyword evidence="2" id="KW-0808">Transferase</keyword>
<sequence length="297" mass="33386">MSELRHALNNILAVLKHQVDFDLWMITRTVNDDWIMLSTTDSSYGVKPDDVKVWSDSVCSRMVTGAGPNIVPNMKDVEAYAQAPIYGQIDFESYVGYPLKSSSGELLGTLCGIDPKPKSDDLEEQSALIQNFVVVVENLLRQSKEIDRLNTLLRDFTHSDPSTEVLGLPNQSAFMEFAESQKQRMNNTGTPLGIILIDIQHFAPEFQKPEERCDGLMAAKELLLSAKRDVDVLCKLNNDSFGMLMIDADNKMLTSQVVELLKLLRKHHFKVSVGAHVCRQQETIDQAVENAKQRRFG</sequence>
<dbReference type="Proteomes" id="UP001595897">
    <property type="component" value="Unassembled WGS sequence"/>
</dbReference>
<dbReference type="InterPro" id="IPR043128">
    <property type="entry name" value="Rev_trsase/Diguanyl_cyclase"/>
</dbReference>
<dbReference type="EC" id="2.7.7.65" evidence="2"/>
<dbReference type="Pfam" id="PF00990">
    <property type="entry name" value="GGDEF"/>
    <property type="match status" value="1"/>
</dbReference>
<dbReference type="SUPFAM" id="SSF55073">
    <property type="entry name" value="Nucleotide cyclase"/>
    <property type="match status" value="1"/>
</dbReference>
<dbReference type="InterPro" id="IPR029016">
    <property type="entry name" value="GAF-like_dom_sf"/>
</dbReference>